<evidence type="ECO:0000313" key="2">
    <source>
        <dbReference type="EMBL" id="MFI6500160.1"/>
    </source>
</evidence>
<dbReference type="InterPro" id="IPR058062">
    <property type="entry name" value="SCO7613_C"/>
</dbReference>
<feature type="transmembrane region" description="Helical" evidence="1">
    <location>
        <begin position="95"/>
        <end position="113"/>
    </location>
</feature>
<name>A0ABW7YW55_9ACTN</name>
<feature type="transmembrane region" description="Helical" evidence="1">
    <location>
        <begin position="549"/>
        <end position="565"/>
    </location>
</feature>
<feature type="transmembrane region" description="Helical" evidence="1">
    <location>
        <begin position="251"/>
        <end position="270"/>
    </location>
</feature>
<dbReference type="Proteomes" id="UP001612741">
    <property type="component" value="Unassembled WGS sequence"/>
</dbReference>
<feature type="transmembrane region" description="Helical" evidence="1">
    <location>
        <begin position="282"/>
        <end position="303"/>
    </location>
</feature>
<evidence type="ECO:0000256" key="1">
    <source>
        <dbReference type="SAM" id="Phobius"/>
    </source>
</evidence>
<feature type="transmembrane region" description="Helical" evidence="1">
    <location>
        <begin position="740"/>
        <end position="758"/>
    </location>
</feature>
<feature type="transmembrane region" description="Helical" evidence="1">
    <location>
        <begin position="226"/>
        <end position="245"/>
    </location>
</feature>
<feature type="transmembrane region" description="Helical" evidence="1">
    <location>
        <begin position="813"/>
        <end position="835"/>
    </location>
</feature>
<proteinExistence type="predicted"/>
<dbReference type="EMBL" id="JBITGY010000006">
    <property type="protein sequence ID" value="MFI6500160.1"/>
    <property type="molecule type" value="Genomic_DNA"/>
</dbReference>
<feature type="transmembrane region" description="Helical" evidence="1">
    <location>
        <begin position="144"/>
        <end position="160"/>
    </location>
</feature>
<feature type="transmembrane region" description="Helical" evidence="1">
    <location>
        <begin position="63"/>
        <end position="83"/>
    </location>
</feature>
<dbReference type="NCBIfam" id="NF047321">
    <property type="entry name" value="SCO7613_CTERM"/>
    <property type="match status" value="1"/>
</dbReference>
<keyword evidence="3" id="KW-1185">Reference proteome</keyword>
<evidence type="ECO:0000313" key="3">
    <source>
        <dbReference type="Proteomes" id="UP001612741"/>
    </source>
</evidence>
<feature type="transmembrane region" description="Helical" evidence="1">
    <location>
        <begin position="356"/>
        <end position="376"/>
    </location>
</feature>
<sequence>MSRRTAQNLLLILGGLLLTVAAAVFTLVSWGHLGIAGRGAILAAVTGVALAVPALLLRRGLNATAETVSVLALALMALDGYAAHRAGLLPAVSGVDYAAGVVALVAAGAAGYGRLLPLRVAPIVSVVLAQAPLVMWFPDSAAEIGAAFTVTALLNAAIWLRSRRMGIRVTAALCLGVSAFAALLIAATDSVVGEMLWAPVGLLVVLTAAGLYLGTRVAPVVHGIPVAYAAIALTFALAAPVRPLLDSPWPALPYPLAAVAVLAVALRLPAGLRKAGVISGAALAVLAALPFVPIVATGLLWPFRNVMQVWSGDPADPAVHGPVRPAVVLFAVLALVCWAAGRWWTPLAARIPAPAAWRGAWGPGGLVLALVALLAAPAAFGLPYPVLVGVPLVPAVALSVLALRRPLAGWAAGAAAVEALAWGLGAQAATYVVLGALFVTWAVWFRRPAALAGAALSGGGLVWSGLGGLGFMMADASALGCAAAAVLALLGAHAHPAQGDGRRFGQVAAIVLAGLAVLPVADLVVRGLLNVSPILDPWAGAPAPVESRWWALLALAVAGGVLVAATRPVALVVVTGVLAAVVPVAVRMPYEMGLGVVVLATVAAAVAGARARAGRWAPAADAAVGVAVWLGVLALAVAAATQTATLVTVPVLAAVAAASSLWGRAGVTGVVLATVLGAAEVAAVSAAHGLRTASLVAAGAGVVAVAAAAWKRDAGAGYVGTGFLLVASWLRLWAEEVTVVEAYTLPFSLVLLGVGWMRGRQASSWKAYGAGLAFTFGPSLLAEPTALRSLLLGAAALLVTVAGARFRLQAPAVLGALTLGVVAVRELAPWVAALVSGLPRWAPIAVGGLLLLVIGATYEARKRDLVRLKNAVAKLR</sequence>
<reference evidence="2 3" key="1">
    <citation type="submission" date="2024-10" db="EMBL/GenBank/DDBJ databases">
        <title>The Natural Products Discovery Center: Release of the First 8490 Sequenced Strains for Exploring Actinobacteria Biosynthetic Diversity.</title>
        <authorList>
            <person name="Kalkreuter E."/>
            <person name="Kautsar S.A."/>
            <person name="Yang D."/>
            <person name="Bader C.D."/>
            <person name="Teijaro C.N."/>
            <person name="Fluegel L."/>
            <person name="Davis C.M."/>
            <person name="Simpson J.R."/>
            <person name="Lauterbach L."/>
            <person name="Steele A.D."/>
            <person name="Gui C."/>
            <person name="Meng S."/>
            <person name="Li G."/>
            <person name="Viehrig K."/>
            <person name="Ye F."/>
            <person name="Su P."/>
            <person name="Kiefer A.F."/>
            <person name="Nichols A."/>
            <person name="Cepeda A.J."/>
            <person name="Yan W."/>
            <person name="Fan B."/>
            <person name="Jiang Y."/>
            <person name="Adhikari A."/>
            <person name="Zheng C.-J."/>
            <person name="Schuster L."/>
            <person name="Cowan T.M."/>
            <person name="Smanski M.J."/>
            <person name="Chevrette M.G."/>
            <person name="De Carvalho L.P.S."/>
            <person name="Shen B."/>
        </authorList>
    </citation>
    <scope>NUCLEOTIDE SEQUENCE [LARGE SCALE GENOMIC DNA]</scope>
    <source>
        <strain evidence="2 3">NPDC050545</strain>
    </source>
</reference>
<feature type="transmembrane region" description="Helical" evidence="1">
    <location>
        <begin position="194"/>
        <end position="214"/>
    </location>
</feature>
<feature type="transmembrane region" description="Helical" evidence="1">
    <location>
        <begin position="841"/>
        <end position="860"/>
    </location>
</feature>
<feature type="transmembrane region" description="Helical" evidence="1">
    <location>
        <begin position="669"/>
        <end position="687"/>
    </location>
</feature>
<keyword evidence="1" id="KW-0472">Membrane</keyword>
<feature type="transmembrane region" description="Helical" evidence="1">
    <location>
        <begin position="415"/>
        <end position="445"/>
    </location>
</feature>
<keyword evidence="1" id="KW-0812">Transmembrane</keyword>
<feature type="transmembrane region" description="Helical" evidence="1">
    <location>
        <begin position="167"/>
        <end position="188"/>
    </location>
</feature>
<feature type="transmembrane region" description="Helical" evidence="1">
    <location>
        <begin position="504"/>
        <end position="529"/>
    </location>
</feature>
<feature type="transmembrane region" description="Helical" evidence="1">
    <location>
        <begin position="717"/>
        <end position="734"/>
    </location>
</feature>
<feature type="transmembrane region" description="Helical" evidence="1">
    <location>
        <begin position="382"/>
        <end position="403"/>
    </location>
</feature>
<feature type="transmembrane region" description="Helical" evidence="1">
    <location>
        <begin position="465"/>
        <end position="492"/>
    </location>
</feature>
<feature type="transmembrane region" description="Helical" evidence="1">
    <location>
        <begin position="787"/>
        <end position="806"/>
    </location>
</feature>
<feature type="transmembrane region" description="Helical" evidence="1">
    <location>
        <begin position="592"/>
        <end position="609"/>
    </location>
</feature>
<feature type="transmembrane region" description="Helical" evidence="1">
    <location>
        <begin position="120"/>
        <end position="138"/>
    </location>
</feature>
<feature type="transmembrane region" description="Helical" evidence="1">
    <location>
        <begin position="616"/>
        <end position="638"/>
    </location>
</feature>
<feature type="transmembrane region" description="Helical" evidence="1">
    <location>
        <begin position="323"/>
        <end position="344"/>
    </location>
</feature>
<organism evidence="2 3">
    <name type="scientific">Nonomuraea typhae</name>
    <dbReference type="NCBI Taxonomy" id="2603600"/>
    <lineage>
        <taxon>Bacteria</taxon>
        <taxon>Bacillati</taxon>
        <taxon>Actinomycetota</taxon>
        <taxon>Actinomycetes</taxon>
        <taxon>Streptosporangiales</taxon>
        <taxon>Streptosporangiaceae</taxon>
        <taxon>Nonomuraea</taxon>
    </lineage>
</organism>
<accession>A0ABW7YW55</accession>
<protein>
    <submittedName>
        <fullName evidence="2">SCO7613 C-terminal domain-containing membrane protein</fullName>
    </submittedName>
</protein>
<comment type="caution">
    <text evidence="2">The sequence shown here is derived from an EMBL/GenBank/DDBJ whole genome shotgun (WGS) entry which is preliminary data.</text>
</comment>
<dbReference type="RefSeq" id="WP_397083884.1">
    <property type="nucleotide sequence ID" value="NZ_JBITGY010000006.1"/>
</dbReference>
<feature type="transmembrane region" description="Helical" evidence="1">
    <location>
        <begin position="693"/>
        <end position="710"/>
    </location>
</feature>
<feature type="transmembrane region" description="Helical" evidence="1">
    <location>
        <begin position="32"/>
        <end position="56"/>
    </location>
</feature>
<gene>
    <name evidence="2" type="ORF">ACIBG2_22445</name>
</gene>
<keyword evidence="1" id="KW-1133">Transmembrane helix</keyword>